<evidence type="ECO:0000313" key="2">
    <source>
        <dbReference type="Proteomes" id="UP000247371"/>
    </source>
</evidence>
<proteinExistence type="predicted"/>
<sequence length="140" mass="15821">MGCPNRERRSRVVQHFVEAVWIRDNFCTSDRARAVEKPLHKPMRGVLGPTGDLCSEPAEGPCGSFDDCRVSGYRAIRFGQLSTNLRHASLDRDKISVTRFKAECIRRPIVSDPVILPAPIGDLRLDTIELPNKRSEVFFQ</sequence>
<evidence type="ECO:0000313" key="1">
    <source>
        <dbReference type="EMBL" id="PYD69204.1"/>
    </source>
</evidence>
<gene>
    <name evidence="1" type="ORF">CFR76_11160</name>
</gene>
<reference evidence="1 2" key="1">
    <citation type="submission" date="2017-07" db="EMBL/GenBank/DDBJ databases">
        <title>A draft genome sequence of Komagataeibacter swingsii LMG 22125.</title>
        <authorList>
            <person name="Skraban J."/>
            <person name="Cleenwerck I."/>
            <person name="Vandamme P."/>
            <person name="Trcek J."/>
        </authorList>
    </citation>
    <scope>NUCLEOTIDE SEQUENCE [LARGE SCALE GENOMIC DNA]</scope>
    <source>
        <strain evidence="1 2">LMG 22125</strain>
    </source>
</reference>
<dbReference type="Proteomes" id="UP000247371">
    <property type="component" value="Unassembled WGS sequence"/>
</dbReference>
<comment type="caution">
    <text evidence="1">The sequence shown here is derived from an EMBL/GenBank/DDBJ whole genome shotgun (WGS) entry which is preliminary data.</text>
</comment>
<protein>
    <submittedName>
        <fullName evidence="1">Uncharacterized protein</fullName>
    </submittedName>
</protein>
<dbReference type="AlphaFoldDB" id="A0A2V4RJL6"/>
<name>A0A2V4RJL6_9PROT</name>
<accession>A0A2V4RJL6</accession>
<dbReference type="EMBL" id="NKUB01000013">
    <property type="protein sequence ID" value="PYD69204.1"/>
    <property type="molecule type" value="Genomic_DNA"/>
</dbReference>
<organism evidence="1 2">
    <name type="scientific">Komagataeibacter swingsii</name>
    <dbReference type="NCBI Taxonomy" id="215220"/>
    <lineage>
        <taxon>Bacteria</taxon>
        <taxon>Pseudomonadati</taxon>
        <taxon>Pseudomonadota</taxon>
        <taxon>Alphaproteobacteria</taxon>
        <taxon>Acetobacterales</taxon>
        <taxon>Acetobacteraceae</taxon>
        <taxon>Komagataeibacter</taxon>
    </lineage>
</organism>
<keyword evidence="2" id="KW-1185">Reference proteome</keyword>